<reference evidence="2 5" key="3">
    <citation type="submission" date="2024-01" db="EMBL/GenBank/DDBJ databases">
        <title>The diversity of rhizobia nodulating Mimosa spp. in eleven states of Brazil covering several biomes is determined by host plant, location, and edaphic factors.</title>
        <authorList>
            <person name="Rouws L."/>
            <person name="Barauna A."/>
            <person name="Beukes C."/>
            <person name="De Faria S.M."/>
            <person name="Gross E."/>
            <person name="Dos Reis Junior F.B."/>
            <person name="Simon M."/>
            <person name="Maluk M."/>
            <person name="Odee D.W."/>
            <person name="Kenicer G."/>
            <person name="Young J.P.W."/>
            <person name="Reis V.M."/>
            <person name="Zilli J."/>
            <person name="James E.K."/>
        </authorList>
    </citation>
    <scope>NUCLEOTIDE SEQUENCE [LARGE SCALE GENOMIC DNA]</scope>
    <source>
        <strain evidence="2 5">JHI1651</strain>
    </source>
</reference>
<proteinExistence type="predicted"/>
<reference evidence="3" key="2">
    <citation type="submission" date="2016-06" db="EMBL/GenBank/DDBJ databases">
        <authorList>
            <person name="Huang P."/>
            <person name="Jiang X."/>
            <person name="Liu X."/>
        </authorList>
    </citation>
    <scope>NUCLEOTIDE SEQUENCE</scope>
    <source>
        <strain evidence="3">852011</strain>
    </source>
</reference>
<evidence type="ECO:0000313" key="5">
    <source>
        <dbReference type="Proteomes" id="UP001462961"/>
    </source>
</evidence>
<feature type="domain" description="Winged helix-turn-helix" evidence="1">
    <location>
        <begin position="14"/>
        <end position="77"/>
    </location>
</feature>
<dbReference type="Proteomes" id="UP000509548">
    <property type="component" value="Chromosome 1"/>
</dbReference>
<organism evidence="3 4">
    <name type="scientific">Paraburkholderia caribensis</name>
    <dbReference type="NCBI Taxonomy" id="75105"/>
    <lineage>
        <taxon>Bacteria</taxon>
        <taxon>Pseudomonadati</taxon>
        <taxon>Pseudomonadota</taxon>
        <taxon>Betaproteobacteria</taxon>
        <taxon>Burkholderiales</taxon>
        <taxon>Burkholderiaceae</taxon>
        <taxon>Paraburkholderia</taxon>
    </lineage>
</organism>
<sequence>MTISKNAGNSADAQRARLLEALRSGPLSTLAIRSQLDVLMPAARVFELRQHGHNIQTTWVDEPTDGGRLHRVAKYALFPSAQTELFGSIDSPFALSSPHKSTHVI</sequence>
<dbReference type="InterPro" id="IPR055245">
    <property type="entry name" value="HTH_proteobacteria"/>
</dbReference>
<dbReference type="Pfam" id="PF14090">
    <property type="entry name" value="HTH_39"/>
    <property type="match status" value="1"/>
</dbReference>
<dbReference type="RefSeq" id="WP_107201932.1">
    <property type="nucleotide sequence ID" value="NZ_CP015958.1"/>
</dbReference>
<reference evidence="3 4" key="1">
    <citation type="journal article" date="2014" name="Genome Announc.">
        <title>Draft Genome Sequence of the Haloacid-Degrading Burkholderia caribensis Strain MBA4.</title>
        <authorList>
            <person name="Pan Y."/>
            <person name="Kong K.F."/>
            <person name="Tsang J.S."/>
        </authorList>
    </citation>
    <scope>NUCLEOTIDE SEQUENCE [LARGE SCALE GENOMIC DNA]</scope>
    <source>
        <strain evidence="3 4">852011</strain>
    </source>
</reference>
<gene>
    <name evidence="3" type="ORF">A9O66_09455</name>
    <name evidence="2" type="ORF">VOI32_15630</name>
</gene>
<name>A0A9Q6RZY4_9BURK</name>
<protein>
    <submittedName>
        <fullName evidence="2">Helix-turn-helix domain-containing protein</fullName>
    </submittedName>
</protein>
<dbReference type="Proteomes" id="UP001462961">
    <property type="component" value="Unassembled WGS sequence"/>
</dbReference>
<evidence type="ECO:0000313" key="3">
    <source>
        <dbReference type="EMBL" id="QLB62587.1"/>
    </source>
</evidence>
<evidence type="ECO:0000313" key="4">
    <source>
        <dbReference type="Proteomes" id="UP000509548"/>
    </source>
</evidence>
<dbReference type="EMBL" id="CP015958">
    <property type="protein sequence ID" value="QLB62587.1"/>
    <property type="molecule type" value="Genomic_DNA"/>
</dbReference>
<accession>A0A9Q6RZY4</accession>
<keyword evidence="5" id="KW-1185">Reference proteome</keyword>
<dbReference type="AlphaFoldDB" id="A0A9Q6RZY4"/>
<evidence type="ECO:0000259" key="1">
    <source>
        <dbReference type="Pfam" id="PF14090"/>
    </source>
</evidence>
<dbReference type="EMBL" id="JAYLVJ010000017">
    <property type="protein sequence ID" value="MEO1755358.1"/>
    <property type="molecule type" value="Genomic_DNA"/>
</dbReference>
<evidence type="ECO:0000313" key="2">
    <source>
        <dbReference type="EMBL" id="MEO1755358.1"/>
    </source>
</evidence>